<dbReference type="HAMAP" id="MF_02233">
    <property type="entry name" value="UbiV"/>
    <property type="match status" value="1"/>
</dbReference>
<evidence type="ECO:0000313" key="2">
    <source>
        <dbReference type="EMBL" id="OKL44298.1"/>
    </source>
</evidence>
<dbReference type="GO" id="GO:0051539">
    <property type="term" value="F:4 iron, 4 sulfur cluster binding"/>
    <property type="evidence" value="ECO:0007669"/>
    <property type="project" value="UniProtKB-UniRule"/>
</dbReference>
<keyword evidence="1" id="KW-0408">Iron</keyword>
<dbReference type="PANTHER" id="PTHR30217">
    <property type="entry name" value="PEPTIDASE U32 FAMILY"/>
    <property type="match status" value="1"/>
</dbReference>
<dbReference type="RefSeq" id="WP_028480696.1">
    <property type="nucleotide sequence ID" value="NZ_LVVZ01000014.1"/>
</dbReference>
<keyword evidence="1" id="KW-0479">Metal-binding</keyword>
<keyword evidence="1" id="KW-0831">Ubiquinone biosynthesis</keyword>
<keyword evidence="3" id="KW-1185">Reference proteome</keyword>
<dbReference type="InterPro" id="IPR051454">
    <property type="entry name" value="RNA/ubiquinone_mod_enzymes"/>
</dbReference>
<dbReference type="STRING" id="197461.A3843_07785"/>
<comment type="caution">
    <text evidence="2">The sequence shown here is derived from an EMBL/GenBank/DDBJ whole genome shotgun (WGS) entry which is preliminary data.</text>
</comment>
<evidence type="ECO:0000256" key="1">
    <source>
        <dbReference type="HAMAP-Rule" id="MF_02233"/>
    </source>
</evidence>
<proteinExistence type="inferred from homology"/>
<comment type="function">
    <text evidence="1">Required for O(2)-independent ubiquinone (coenzyme Q) biosynthesis. Together with UbiU, is essential for the C6-hydroxylation reaction in the oxygen-independent ubiquinone biosynthesis pathway.</text>
</comment>
<feature type="binding site" evidence="1">
    <location>
        <position position="192"/>
    </location>
    <ligand>
        <name>[4Fe-4S] cluster</name>
        <dbReference type="ChEBI" id="CHEBI:49883"/>
    </ligand>
</feature>
<comment type="cofactor">
    <cofactor evidence="1">
        <name>[4Fe-4S] cluster</name>
        <dbReference type="ChEBI" id="CHEBI:49883"/>
    </cofactor>
</comment>
<name>A0A1U7JHX8_9HYPH</name>
<dbReference type="Pfam" id="PF01136">
    <property type="entry name" value="Peptidase_U32"/>
    <property type="match status" value="1"/>
</dbReference>
<feature type="binding site" evidence="1">
    <location>
        <position position="175"/>
    </location>
    <ligand>
        <name>[4Fe-4S] cluster</name>
        <dbReference type="ChEBI" id="CHEBI:49883"/>
    </ligand>
</feature>
<dbReference type="GO" id="GO:0046872">
    <property type="term" value="F:metal ion binding"/>
    <property type="evidence" value="ECO:0007669"/>
    <property type="project" value="UniProtKB-KW"/>
</dbReference>
<accession>A0A1U7JHX8</accession>
<dbReference type="NCBIfam" id="NF011991">
    <property type="entry name" value="PRK15447.1"/>
    <property type="match status" value="1"/>
</dbReference>
<dbReference type="PANTHER" id="PTHR30217:SF11">
    <property type="entry name" value="UBIQUINONE BIOSYNTHESIS PROTEIN UBIV"/>
    <property type="match status" value="1"/>
</dbReference>
<dbReference type="InterPro" id="IPR001539">
    <property type="entry name" value="Peptidase_U32"/>
</dbReference>
<dbReference type="UniPathway" id="UPA00232"/>
<keyword evidence="1" id="KW-0004">4Fe-4S</keyword>
<reference evidence="2 3" key="1">
    <citation type="submission" date="2016-03" db="EMBL/GenBank/DDBJ databases">
        <title>Genome sequence of Nesiotobacter sp. nov., a moderately halophilic alphaproteobacterium isolated from the Yellow Sea, China.</title>
        <authorList>
            <person name="Zhang G."/>
            <person name="Zhang R."/>
        </authorList>
    </citation>
    <scope>NUCLEOTIDE SEQUENCE [LARGE SCALE GENOMIC DNA]</scope>
    <source>
        <strain evidence="2 3">WB1-6</strain>
    </source>
</reference>
<evidence type="ECO:0000313" key="3">
    <source>
        <dbReference type="Proteomes" id="UP000185783"/>
    </source>
</evidence>
<feature type="binding site" evidence="1">
    <location>
        <position position="43"/>
    </location>
    <ligand>
        <name>[4Fe-4S] cluster</name>
        <dbReference type="ChEBI" id="CHEBI:49883"/>
    </ligand>
</feature>
<comment type="subunit">
    <text evidence="1">Forms a heterodimer with UbiU.</text>
</comment>
<organism evidence="2 3">
    <name type="scientific">Pseudovibrio exalbescens</name>
    <dbReference type="NCBI Taxonomy" id="197461"/>
    <lineage>
        <taxon>Bacteria</taxon>
        <taxon>Pseudomonadati</taxon>
        <taxon>Pseudomonadota</taxon>
        <taxon>Alphaproteobacteria</taxon>
        <taxon>Hyphomicrobiales</taxon>
        <taxon>Stappiaceae</taxon>
        <taxon>Pseudovibrio</taxon>
    </lineage>
</organism>
<sequence>MTNIELALGPVFFNWPNEKLLDFYARIADESDIERVYVGEVVCGKRMPFSDKVYPQIIERLQAAGKTVVVSTLALPVTVRDRKSIDALSDWDGLVEVNDFSGVAARKGQRFVAGPFMNIYNEGAAQTLARMGMEGVCPPVELPLSSVEVIAKALPEIEMELFAFGRLPLAVSARCYHARAHKLHKDNCQFICDQDPDGMDVTTLDDQNFLAVNGIQTLSNTVHATTLTQSEIEKKHIKRLRLSPHSVDMVSVAKTFRALATGRIDSAECEAQLTSLPLPGQLANGYTKGKPGHLWVAD</sequence>
<comment type="similarity">
    <text evidence="1">Belongs to the peptidase U32 family. UbiV subfamily.</text>
</comment>
<keyword evidence="1" id="KW-0411">Iron-sulfur</keyword>
<gene>
    <name evidence="1" type="primary">ubiV</name>
    <name evidence="2" type="ORF">A3843_07785</name>
</gene>
<dbReference type="GO" id="GO:0006744">
    <property type="term" value="P:ubiquinone biosynthetic process"/>
    <property type="evidence" value="ECO:0007669"/>
    <property type="project" value="UniProtKB-UniRule"/>
</dbReference>
<protein>
    <recommendedName>
        <fullName evidence="1">Ubiquinone biosynthesis protein UbiV</fullName>
    </recommendedName>
</protein>
<comment type="pathway">
    <text evidence="1">Cofactor biosynthesis; ubiquinone biosynthesis.</text>
</comment>
<dbReference type="InterPro" id="IPR043693">
    <property type="entry name" value="UbiV"/>
</dbReference>
<dbReference type="AlphaFoldDB" id="A0A1U7JHX8"/>
<dbReference type="EMBL" id="LVVZ01000014">
    <property type="protein sequence ID" value="OKL44298.1"/>
    <property type="molecule type" value="Genomic_DNA"/>
</dbReference>
<feature type="binding site" evidence="1">
    <location>
        <position position="188"/>
    </location>
    <ligand>
        <name>[4Fe-4S] cluster</name>
        <dbReference type="ChEBI" id="CHEBI:49883"/>
    </ligand>
</feature>
<dbReference type="OrthoDB" id="8523349at2"/>
<dbReference type="Proteomes" id="UP000185783">
    <property type="component" value="Unassembled WGS sequence"/>
</dbReference>